<organism evidence="1 2">
    <name type="scientific">Parthenolecanium corni</name>
    <dbReference type="NCBI Taxonomy" id="536013"/>
    <lineage>
        <taxon>Eukaryota</taxon>
        <taxon>Metazoa</taxon>
        <taxon>Ecdysozoa</taxon>
        <taxon>Arthropoda</taxon>
        <taxon>Hexapoda</taxon>
        <taxon>Insecta</taxon>
        <taxon>Pterygota</taxon>
        <taxon>Neoptera</taxon>
        <taxon>Paraneoptera</taxon>
        <taxon>Hemiptera</taxon>
        <taxon>Sternorrhyncha</taxon>
        <taxon>Coccoidea</taxon>
        <taxon>Coccidae</taxon>
        <taxon>Parthenolecanium</taxon>
    </lineage>
</organism>
<protein>
    <submittedName>
        <fullName evidence="1">Uncharacterized protein</fullName>
    </submittedName>
</protein>
<dbReference type="EMBL" id="JBBCAQ010000034">
    <property type="protein sequence ID" value="KAK7580385.1"/>
    <property type="molecule type" value="Genomic_DNA"/>
</dbReference>
<accession>A0AAN9TCR9</accession>
<name>A0AAN9TCR9_9HEMI</name>
<keyword evidence="2" id="KW-1185">Reference proteome</keyword>
<reference evidence="1 2" key="1">
    <citation type="submission" date="2024-03" db="EMBL/GenBank/DDBJ databases">
        <title>Adaptation during the transition from Ophiocordyceps entomopathogen to insect associate is accompanied by gene loss and intensified selection.</title>
        <authorList>
            <person name="Ward C.M."/>
            <person name="Onetto C.A."/>
            <person name="Borneman A.R."/>
        </authorList>
    </citation>
    <scope>NUCLEOTIDE SEQUENCE [LARGE SCALE GENOMIC DNA]</scope>
    <source>
        <strain evidence="1">AWRI1</strain>
        <tissue evidence="1">Single Adult Female</tissue>
    </source>
</reference>
<gene>
    <name evidence="1" type="ORF">V9T40_001014</name>
</gene>
<evidence type="ECO:0000313" key="2">
    <source>
        <dbReference type="Proteomes" id="UP001367676"/>
    </source>
</evidence>
<proteinExistence type="predicted"/>
<sequence length="103" mass="11295">MQILAATTAHSVLTFDVADDYMQEVPAPSKYTETADSPLTSRIKRCATVSFAISQTVSTPSSSSATTIYMYDRYFKAAPTAKQSFDNARRMASHEERKVGCGK</sequence>
<dbReference type="AlphaFoldDB" id="A0AAN9TCR9"/>
<evidence type="ECO:0000313" key="1">
    <source>
        <dbReference type="EMBL" id="KAK7580385.1"/>
    </source>
</evidence>
<dbReference type="Proteomes" id="UP001367676">
    <property type="component" value="Unassembled WGS sequence"/>
</dbReference>
<comment type="caution">
    <text evidence="1">The sequence shown here is derived from an EMBL/GenBank/DDBJ whole genome shotgun (WGS) entry which is preliminary data.</text>
</comment>